<dbReference type="OrthoDB" id="5121160at2"/>
<evidence type="ECO:0000256" key="1">
    <source>
        <dbReference type="SAM" id="MobiDB-lite"/>
    </source>
</evidence>
<keyword evidence="2" id="KW-1133">Transmembrane helix</keyword>
<comment type="caution">
    <text evidence="3">The sequence shown here is derived from an EMBL/GenBank/DDBJ whole genome shotgun (WGS) entry which is preliminary data.</text>
</comment>
<feature type="transmembrane region" description="Helical" evidence="2">
    <location>
        <begin position="35"/>
        <end position="55"/>
    </location>
</feature>
<feature type="region of interest" description="Disordered" evidence="1">
    <location>
        <begin position="1"/>
        <end position="26"/>
    </location>
</feature>
<organism evidence="3 4">
    <name type="scientific">Agrococcus pavilionensis RW1</name>
    <dbReference type="NCBI Taxonomy" id="1330458"/>
    <lineage>
        <taxon>Bacteria</taxon>
        <taxon>Bacillati</taxon>
        <taxon>Actinomycetota</taxon>
        <taxon>Actinomycetes</taxon>
        <taxon>Micrococcales</taxon>
        <taxon>Microbacteriaceae</taxon>
        <taxon>Agrococcus</taxon>
    </lineage>
</organism>
<keyword evidence="4" id="KW-1185">Reference proteome</keyword>
<gene>
    <name evidence="3" type="ORF">L332_05050</name>
</gene>
<dbReference type="Proteomes" id="UP000016462">
    <property type="component" value="Unassembled WGS sequence"/>
</dbReference>
<evidence type="ECO:0000313" key="4">
    <source>
        <dbReference type="Proteomes" id="UP000016462"/>
    </source>
</evidence>
<keyword evidence="2" id="KW-0472">Membrane</keyword>
<evidence type="ECO:0000256" key="2">
    <source>
        <dbReference type="SAM" id="Phobius"/>
    </source>
</evidence>
<dbReference type="RefSeq" id="WP_021010806.1">
    <property type="nucleotide sequence ID" value="NZ_ASHR01000028.1"/>
</dbReference>
<name>U1L9Z9_9MICO</name>
<evidence type="ECO:0000313" key="3">
    <source>
        <dbReference type="EMBL" id="ERG63838.1"/>
    </source>
</evidence>
<protein>
    <submittedName>
        <fullName evidence="3">Uncharacterized protein</fullName>
    </submittedName>
</protein>
<sequence length="58" mass="6730">MQEQSREQDRVPPELDPYFERFDDDRPPRTMARRFRPIIVGGAALTLVAMVLLVTQSL</sequence>
<keyword evidence="2" id="KW-0812">Transmembrane</keyword>
<dbReference type="EMBL" id="ASHR01000028">
    <property type="protein sequence ID" value="ERG63838.1"/>
    <property type="molecule type" value="Genomic_DNA"/>
</dbReference>
<reference evidence="3 4" key="1">
    <citation type="journal article" date="2013" name="Genome Announc.">
        <title>First draft genome sequence from a member of the genus agrococcus, isolated from modern microbialites.</title>
        <authorList>
            <person name="White R.A.III."/>
            <person name="Grassa C.J."/>
            <person name="Suttle C.A."/>
        </authorList>
    </citation>
    <scope>NUCLEOTIDE SEQUENCE [LARGE SCALE GENOMIC DNA]</scope>
    <source>
        <strain evidence="3 4">RW1</strain>
    </source>
</reference>
<accession>U1L9Z9</accession>
<proteinExistence type="predicted"/>
<dbReference type="AlphaFoldDB" id="U1L9Z9"/>